<dbReference type="InterPro" id="IPR012340">
    <property type="entry name" value="NA-bd_OB-fold"/>
</dbReference>
<dbReference type="SUPFAM" id="SSF50249">
    <property type="entry name" value="Nucleic acid-binding proteins"/>
    <property type="match status" value="1"/>
</dbReference>
<dbReference type="AlphaFoldDB" id="A0A832ANZ7"/>
<reference evidence="1" key="1">
    <citation type="journal article" date="2020" name="mSystems">
        <title>Genome- and Community-Level Interaction Insights into Carbon Utilization and Element Cycling Functions of Hydrothermarchaeota in Hydrothermal Sediment.</title>
        <authorList>
            <person name="Zhou Z."/>
            <person name="Liu Y."/>
            <person name="Xu W."/>
            <person name="Pan J."/>
            <person name="Luo Z.H."/>
            <person name="Li M."/>
        </authorList>
    </citation>
    <scope>NUCLEOTIDE SEQUENCE</scope>
    <source>
        <strain evidence="1">SpSt-629</strain>
    </source>
</reference>
<sequence>MKIDEVDVYRRYMRPLRTKPFISIAIPASVVSDAKTLREQTLKVGSIGRAAAIFRVENIFIYRDPDTDADHVKFIQSILNYMEVPPYMKKIVVPITQELRYVGLLPPLKTPHHVPPEIFDTQYREGIVISRSESKCLIELGLDKKGVMRGRCPSVNTRVTVEIVHEDGRYYYVEIVDRESLDIYWGYRVQSISSLKEMLDLVYKNGYLIIVASKKGKPLYYLENYIVDDFRNKHNVLVVFGGPYLDVDEIAINEGIDIDKYANYIVNFVPRQGVENIRTEEAIVATLSILNYIKEKYINK</sequence>
<dbReference type="Gene3D" id="3.40.1280.10">
    <property type="match status" value="1"/>
</dbReference>
<dbReference type="CDD" id="cd18086">
    <property type="entry name" value="HsC9orf114-like"/>
    <property type="match status" value="1"/>
</dbReference>
<dbReference type="PANTHER" id="PTHR12150">
    <property type="entry name" value="CLASS IV SAM-BINDING METHYLTRANSFERASE-RELATED"/>
    <property type="match status" value="1"/>
</dbReference>
<accession>A0A832ANZ7</accession>
<gene>
    <name evidence="1" type="ORF">ENT99_03655</name>
</gene>
<organism evidence="1">
    <name type="scientific">Ignisphaera aggregans</name>
    <dbReference type="NCBI Taxonomy" id="334771"/>
    <lineage>
        <taxon>Archaea</taxon>
        <taxon>Thermoproteota</taxon>
        <taxon>Thermoprotei</taxon>
        <taxon>Desulfurococcales</taxon>
        <taxon>Desulfurococcaceae</taxon>
        <taxon>Ignisphaera</taxon>
    </lineage>
</organism>
<dbReference type="InterPro" id="IPR029028">
    <property type="entry name" value="Alpha/beta_knot_MTases"/>
</dbReference>
<dbReference type="Gene3D" id="2.40.50.140">
    <property type="entry name" value="Nucleic acid-binding proteins"/>
    <property type="match status" value="1"/>
</dbReference>
<protein>
    <recommendedName>
        <fullName evidence="2">RNA-binding protein</fullName>
    </recommendedName>
</protein>
<dbReference type="InterPro" id="IPR003750">
    <property type="entry name" value="Put_MeTrfase-C9orf114-like"/>
</dbReference>
<name>A0A832ANZ7_9CREN</name>
<dbReference type="Pfam" id="PF02598">
    <property type="entry name" value="Methyltrn_RNA_3"/>
    <property type="match status" value="1"/>
</dbReference>
<dbReference type="EMBL" id="DTAU01000067">
    <property type="protein sequence ID" value="HFQ78783.1"/>
    <property type="molecule type" value="Genomic_DNA"/>
</dbReference>
<evidence type="ECO:0008006" key="2">
    <source>
        <dbReference type="Google" id="ProtNLM"/>
    </source>
</evidence>
<dbReference type="InterPro" id="IPR029026">
    <property type="entry name" value="tRNA_m1G_MTases_N"/>
</dbReference>
<dbReference type="SUPFAM" id="SSF75217">
    <property type="entry name" value="alpha/beta knot"/>
    <property type="match status" value="1"/>
</dbReference>
<evidence type="ECO:0000313" key="1">
    <source>
        <dbReference type="EMBL" id="HFQ78783.1"/>
    </source>
</evidence>
<comment type="caution">
    <text evidence="1">The sequence shown here is derived from an EMBL/GenBank/DDBJ whole genome shotgun (WGS) entry which is preliminary data.</text>
</comment>
<proteinExistence type="predicted"/>
<dbReference type="PANTHER" id="PTHR12150:SF13">
    <property type="entry name" value="METHYLTRANSFERASE C9ORF114-RELATED"/>
    <property type="match status" value="1"/>
</dbReference>